<accession>A0A8S3V2N2</accession>
<reference evidence="1" key="1">
    <citation type="submission" date="2021-03" db="EMBL/GenBank/DDBJ databases">
        <authorList>
            <person name="Bekaert M."/>
        </authorList>
    </citation>
    <scope>NUCLEOTIDE SEQUENCE</scope>
</reference>
<organism evidence="1 2">
    <name type="scientific">Mytilus edulis</name>
    <name type="common">Blue mussel</name>
    <dbReference type="NCBI Taxonomy" id="6550"/>
    <lineage>
        <taxon>Eukaryota</taxon>
        <taxon>Metazoa</taxon>
        <taxon>Spiralia</taxon>
        <taxon>Lophotrochozoa</taxon>
        <taxon>Mollusca</taxon>
        <taxon>Bivalvia</taxon>
        <taxon>Autobranchia</taxon>
        <taxon>Pteriomorphia</taxon>
        <taxon>Mytilida</taxon>
        <taxon>Mytiloidea</taxon>
        <taxon>Mytilidae</taxon>
        <taxon>Mytilinae</taxon>
        <taxon>Mytilus</taxon>
    </lineage>
</organism>
<keyword evidence="2" id="KW-1185">Reference proteome</keyword>
<dbReference type="Proteomes" id="UP000683360">
    <property type="component" value="Unassembled WGS sequence"/>
</dbReference>
<sequence>MKHWRLIFTEKLLTEQEKIIWTLQKDYEKLVERVKLKRKQSLRQTEYEKELMKMVKNLSGEERKNNDYLDKRFDEHWTLWSKKLIPGLLTSLPSLTDTIHQKTIKSVTQFEDRFALMSFSFISKNIESFQSEKFTLTPKFHALLLSHVAKYLITYFTRVHKKEEEKQRKFRKQQQELMYQFVSNVTVTNNAANYFLKALSDGMIEHVSTKIPGDIADLIVKEFGHSKHKMIKMILLDLAEKDQFRLFKMYIDEPRDYANAWTIQYVNTKLFAVKKGSTLTLYSTLAEKLLSQVARPLKTGIMIASSCCSKSLQNNNSWIDTFNQEMMKAKVFPLKPENIEFINSQVTDFETFSDALLYQFDSIINNIFCDFSKTTEKDIEWKECPYTKILDELWGCDEQCPFCSETCIHSNKNHLELGAKHRCWMHRPQGIGDVKSKERYYLIFKKDVLEVENCNFLIGTSRTYKNPDLLD</sequence>
<dbReference type="InterPro" id="IPR052986">
    <property type="entry name" value="VLIG_GTPase"/>
</dbReference>
<evidence type="ECO:0000313" key="2">
    <source>
        <dbReference type="Proteomes" id="UP000683360"/>
    </source>
</evidence>
<protein>
    <submittedName>
        <fullName evidence="1">Uncharacterized protein</fullName>
    </submittedName>
</protein>
<comment type="caution">
    <text evidence="1">The sequence shown here is derived from an EMBL/GenBank/DDBJ whole genome shotgun (WGS) entry which is preliminary data.</text>
</comment>
<dbReference type="OrthoDB" id="10574719at2759"/>
<dbReference type="PANTHER" id="PTHR14819">
    <property type="entry name" value="GTP-BINDING"/>
    <property type="match status" value="1"/>
</dbReference>
<evidence type="ECO:0000313" key="1">
    <source>
        <dbReference type="EMBL" id="CAG2248536.1"/>
    </source>
</evidence>
<dbReference type="AlphaFoldDB" id="A0A8S3V2N2"/>
<name>A0A8S3V2N2_MYTED</name>
<dbReference type="EMBL" id="CAJPWZ010002942">
    <property type="protein sequence ID" value="CAG2248536.1"/>
    <property type="molecule type" value="Genomic_DNA"/>
</dbReference>
<gene>
    <name evidence="1" type="ORF">MEDL_60319</name>
</gene>
<proteinExistence type="predicted"/>
<dbReference type="PANTHER" id="PTHR14819:SF25">
    <property type="entry name" value="CHROMOSOME UNDETERMINED SCAFFOLD_52, WHOLE GENOME SHOTGUN SEQUENCE"/>
    <property type="match status" value="1"/>
</dbReference>